<sequence length="436" mass="47780">MLRYRLLLSIALPLMLAHLLWGYMRGRQSRQGLVERLGGLPPGPSTPLPPDPRAPVWLHAASNGELASARPVIDWLVARGDRLLITTNSTTAQDLARRWIAAADLPPETCVALAPLDTRWVLRRFLRHYRPAALIVIENEIWPNRFAMMAQAGHPCLMLGARLSAGSARFWHRLSLGPLLAGLTAVSAQDAASQARFLALGLPASHLLPRINLKTAASPQVLPPLARWPEDWPRRHTWLAASTHEGEEELILEAFAKARMQRPELRLILAPRHPRRGAEIARMIRAKGFALARRSNQDQPSGPVYLADTLGEMGHWYRAAAACFTGGSFVPKGGHTPFEPLVYHCALFHGPHVENAREPYAALDHCGGARCLPTPEALAQAMVSSTQADFTRMTQAAQAGLPETDPAYLQDLLARLAPLLPPPDAKLHPDVIATSS</sequence>
<comment type="catalytic activity">
    <reaction evidence="7 8">
        <text>lipid IVA (E. coli) + CMP-3-deoxy-beta-D-manno-octulosonate = alpha-Kdo-(2-&gt;6)-lipid IVA (E. coli) + CMP + H(+)</text>
        <dbReference type="Rhea" id="RHEA:28066"/>
        <dbReference type="ChEBI" id="CHEBI:15378"/>
        <dbReference type="ChEBI" id="CHEBI:58603"/>
        <dbReference type="ChEBI" id="CHEBI:60364"/>
        <dbReference type="ChEBI" id="CHEBI:60377"/>
        <dbReference type="ChEBI" id="CHEBI:85987"/>
        <dbReference type="EC" id="2.4.99.12"/>
    </reaction>
</comment>
<dbReference type="InterPro" id="IPR039901">
    <property type="entry name" value="Kdotransferase"/>
</dbReference>
<dbReference type="EC" id="2.4.99.12" evidence="3 8"/>
<dbReference type="PANTHER" id="PTHR42755">
    <property type="entry name" value="3-DEOXY-MANNO-OCTULOSONATE CYTIDYLYLTRANSFERASE"/>
    <property type="match status" value="1"/>
</dbReference>
<evidence type="ECO:0000259" key="9">
    <source>
        <dbReference type="Pfam" id="PF04413"/>
    </source>
</evidence>
<dbReference type="SUPFAM" id="SSF53756">
    <property type="entry name" value="UDP-Glycosyltransferase/glycogen phosphorylase"/>
    <property type="match status" value="1"/>
</dbReference>
<dbReference type="Pfam" id="PF04413">
    <property type="entry name" value="Glycos_transf_N"/>
    <property type="match status" value="1"/>
</dbReference>
<evidence type="ECO:0000256" key="5">
    <source>
        <dbReference type="ARBA" id="ARBA00022679"/>
    </source>
</evidence>
<dbReference type="PANTHER" id="PTHR42755:SF1">
    <property type="entry name" value="3-DEOXY-D-MANNO-OCTULOSONIC ACID TRANSFERASE, MITOCHONDRIAL-RELATED"/>
    <property type="match status" value="1"/>
</dbReference>
<keyword evidence="8" id="KW-0448">Lipopolysaccharide biosynthesis</keyword>
<dbReference type="InterPro" id="IPR038107">
    <property type="entry name" value="Glycos_transf_N_sf"/>
</dbReference>
<keyword evidence="8" id="KW-0472">Membrane</keyword>
<evidence type="ECO:0000256" key="2">
    <source>
        <dbReference type="ARBA" id="ARBA00004713"/>
    </source>
</evidence>
<comment type="subcellular location">
    <subcellularLocation>
        <location evidence="8">Cell membrane</location>
    </subcellularLocation>
</comment>
<protein>
    <recommendedName>
        <fullName evidence="4 8">3-deoxy-D-manno-octulosonic acid transferase</fullName>
        <shortName evidence="8">Kdo transferase</shortName>
        <ecNumber evidence="3 8">2.4.99.12</ecNumber>
    </recommendedName>
    <alternativeName>
        <fullName evidence="6 8">Lipid IV(A) 3-deoxy-D-manno-octulosonic acid transferase</fullName>
    </alternativeName>
</protein>
<comment type="function">
    <text evidence="1 8">Involved in lipopolysaccharide (LPS) biosynthesis. Catalyzes the transfer of 3-deoxy-D-manno-octulosonate (Kdo) residue(s) from CMP-Kdo to lipid IV(A), the tetraacyldisaccharide-1,4'-bisphosphate precursor of lipid A.</text>
</comment>
<dbReference type="InterPro" id="IPR007507">
    <property type="entry name" value="Glycos_transf_N"/>
</dbReference>
<dbReference type="EMBL" id="CP135443">
    <property type="protein sequence ID" value="WRY34427.1"/>
    <property type="molecule type" value="Genomic_DNA"/>
</dbReference>
<evidence type="ECO:0000313" key="11">
    <source>
        <dbReference type="Proteomes" id="UP001623290"/>
    </source>
</evidence>
<dbReference type="RefSeq" id="WP_406721267.1">
    <property type="nucleotide sequence ID" value="NZ_CP135443.1"/>
</dbReference>
<evidence type="ECO:0000256" key="4">
    <source>
        <dbReference type="ARBA" id="ARBA00019077"/>
    </source>
</evidence>
<evidence type="ECO:0000313" key="10">
    <source>
        <dbReference type="EMBL" id="WRY34427.1"/>
    </source>
</evidence>
<dbReference type="Gene3D" id="3.40.50.11720">
    <property type="entry name" value="3-Deoxy-D-manno-octulosonic-acid transferase, N-terminal domain"/>
    <property type="match status" value="1"/>
</dbReference>
<evidence type="ECO:0000256" key="1">
    <source>
        <dbReference type="ARBA" id="ARBA00003394"/>
    </source>
</evidence>
<keyword evidence="5 8" id="KW-0808">Transferase</keyword>
<dbReference type="Gene3D" id="3.40.50.2000">
    <property type="entry name" value="Glycogen Phosphorylase B"/>
    <property type="match status" value="1"/>
</dbReference>
<comment type="similarity">
    <text evidence="8">Belongs to the glycosyltransferase group 1 family.</text>
</comment>
<keyword evidence="8" id="KW-1003">Cell membrane</keyword>
<gene>
    <name evidence="10" type="ORF">RPE78_03820</name>
</gene>
<reference evidence="10 11" key="1">
    <citation type="submission" date="2023-09" db="EMBL/GenBank/DDBJ databases">
        <title>Thioclava shenzhenensis sp. nov., a multidrug resistant bacteria-antagonizing species isolated from coastal seawater.</title>
        <authorList>
            <person name="Long M."/>
        </authorList>
    </citation>
    <scope>NUCLEOTIDE SEQUENCE [LARGE SCALE GENOMIC DNA]</scope>
    <source>
        <strain evidence="10 11">FTW29</strain>
    </source>
</reference>
<evidence type="ECO:0000256" key="3">
    <source>
        <dbReference type="ARBA" id="ARBA00012621"/>
    </source>
</evidence>
<evidence type="ECO:0000256" key="8">
    <source>
        <dbReference type="RuleBase" id="RU365103"/>
    </source>
</evidence>
<accession>A0ABZ1E044</accession>
<comment type="pathway">
    <text evidence="2 8">Bacterial outer membrane biogenesis; LPS core biosynthesis.</text>
</comment>
<evidence type="ECO:0000256" key="6">
    <source>
        <dbReference type="ARBA" id="ARBA00031445"/>
    </source>
</evidence>
<organism evidence="10 11">
    <name type="scientific">Thioclava litoralis</name>
    <dbReference type="NCBI Taxonomy" id="3076557"/>
    <lineage>
        <taxon>Bacteria</taxon>
        <taxon>Pseudomonadati</taxon>
        <taxon>Pseudomonadota</taxon>
        <taxon>Alphaproteobacteria</taxon>
        <taxon>Rhodobacterales</taxon>
        <taxon>Paracoccaceae</taxon>
        <taxon>Thioclava</taxon>
    </lineage>
</organism>
<dbReference type="Proteomes" id="UP001623290">
    <property type="component" value="Chromosome"/>
</dbReference>
<keyword evidence="11" id="KW-1185">Reference proteome</keyword>
<proteinExistence type="inferred from homology"/>
<evidence type="ECO:0000256" key="7">
    <source>
        <dbReference type="ARBA" id="ARBA00049183"/>
    </source>
</evidence>
<feature type="domain" description="3-deoxy-D-manno-octulosonic-acid transferase N-terminal" evidence="9">
    <location>
        <begin position="34"/>
        <end position="215"/>
    </location>
</feature>
<name>A0ABZ1E044_9RHOB</name>